<evidence type="ECO:0000256" key="1">
    <source>
        <dbReference type="ARBA" id="ARBA00009652"/>
    </source>
</evidence>
<dbReference type="EC" id="5.4.99.25" evidence="2"/>
<dbReference type="Gene3D" id="3.30.70.2510">
    <property type="match status" value="1"/>
</dbReference>
<dbReference type="GO" id="GO:0031119">
    <property type="term" value="P:tRNA pseudouridine synthesis"/>
    <property type="evidence" value="ECO:0007669"/>
    <property type="project" value="TreeGrafter"/>
</dbReference>
<dbReference type="Gene3D" id="3.30.70.3190">
    <property type="match status" value="1"/>
</dbReference>
<dbReference type="GO" id="GO:0160148">
    <property type="term" value="F:tRNA pseudouridine(55) synthase activity"/>
    <property type="evidence" value="ECO:0007669"/>
    <property type="project" value="UniProtKB-EC"/>
</dbReference>
<evidence type="ECO:0000313" key="7">
    <source>
        <dbReference type="Proteomes" id="UP000279833"/>
    </source>
</evidence>
<evidence type="ECO:0000259" key="5">
    <source>
        <dbReference type="Pfam" id="PF21238"/>
    </source>
</evidence>
<dbReference type="InterPro" id="IPR020103">
    <property type="entry name" value="PsdUridine_synth_cat_dom_sf"/>
</dbReference>
<dbReference type="Proteomes" id="UP000279833">
    <property type="component" value="Unassembled WGS sequence"/>
</dbReference>
<evidence type="ECO:0000256" key="3">
    <source>
        <dbReference type="ARBA" id="ARBA00022694"/>
    </source>
</evidence>
<dbReference type="AlphaFoldDB" id="A0A183KM68"/>
<accession>A0A183KM68</accession>
<dbReference type="Pfam" id="PF21238">
    <property type="entry name" value="Pus10_C"/>
    <property type="match status" value="2"/>
</dbReference>
<sequence>MFIYLSTFRCLGLGRPFAIEISNYELLPSQIIQQWSVNDKLAVECNENEPLDLLKLASFVNSTTQGRVFIRDLQLVSSKSATAALKLGEMHKAKCYRAVCWCPHGGIKTELLMKMLQYTTLLNRTNENLDHVNIIHWPPNKTDSMKYGKIYFGPLDINQLTPIRFDDFKSWSKLYPEDELFILEIRCEAGTYVKELVHGDLGRCNPSLASIFGCQLDILALDVIGVELDWPTRLKDPILN</sequence>
<feature type="domain" description="Pus10-like C-terminal" evidence="5">
    <location>
        <begin position="9"/>
        <end position="115"/>
    </location>
</feature>
<evidence type="ECO:0000313" key="8">
    <source>
        <dbReference type="WBParaSite" id="SCUD_0001614101-mRNA-1"/>
    </source>
</evidence>
<feature type="domain" description="Pus10-like C-terminal" evidence="5">
    <location>
        <begin position="176"/>
        <end position="227"/>
    </location>
</feature>
<keyword evidence="4" id="KW-0413">Isomerase</keyword>
<evidence type="ECO:0000313" key="6">
    <source>
        <dbReference type="EMBL" id="VDP60930.1"/>
    </source>
</evidence>
<dbReference type="SUPFAM" id="SSF55120">
    <property type="entry name" value="Pseudouridine synthase"/>
    <property type="match status" value="1"/>
</dbReference>
<dbReference type="PANTHER" id="PTHR21568">
    <property type="entry name" value="TRNA PSEUDOURIDINE SYNTHASE PUS10"/>
    <property type="match status" value="1"/>
</dbReference>
<dbReference type="EMBL" id="UZAK01038358">
    <property type="protein sequence ID" value="VDP60930.1"/>
    <property type="molecule type" value="Genomic_DNA"/>
</dbReference>
<evidence type="ECO:0000256" key="2">
    <source>
        <dbReference type="ARBA" id="ARBA00012787"/>
    </source>
</evidence>
<reference evidence="6 7" key="2">
    <citation type="submission" date="2018-11" db="EMBL/GenBank/DDBJ databases">
        <authorList>
            <consortium name="Pathogen Informatics"/>
        </authorList>
    </citation>
    <scope>NUCLEOTIDE SEQUENCE [LARGE SCALE GENOMIC DNA]</scope>
    <source>
        <strain evidence="6">Dakar</strain>
        <strain evidence="7">Dakar, Senegal</strain>
    </source>
</reference>
<dbReference type="GO" id="GO:0003723">
    <property type="term" value="F:RNA binding"/>
    <property type="evidence" value="ECO:0007669"/>
    <property type="project" value="InterPro"/>
</dbReference>
<comment type="similarity">
    <text evidence="1">Belongs to the pseudouridine synthase Pus10 family.</text>
</comment>
<reference evidence="8" key="1">
    <citation type="submission" date="2016-06" db="UniProtKB">
        <authorList>
            <consortium name="WormBaseParasite"/>
        </authorList>
    </citation>
    <scope>IDENTIFICATION</scope>
</reference>
<organism evidence="8">
    <name type="scientific">Schistosoma curassoni</name>
    <dbReference type="NCBI Taxonomy" id="6186"/>
    <lineage>
        <taxon>Eukaryota</taxon>
        <taxon>Metazoa</taxon>
        <taxon>Spiralia</taxon>
        <taxon>Lophotrochozoa</taxon>
        <taxon>Platyhelminthes</taxon>
        <taxon>Trematoda</taxon>
        <taxon>Digenea</taxon>
        <taxon>Strigeidida</taxon>
        <taxon>Schistosomatoidea</taxon>
        <taxon>Schistosomatidae</taxon>
        <taxon>Schistosoma</taxon>
    </lineage>
</organism>
<dbReference type="InterPro" id="IPR039894">
    <property type="entry name" value="Pus10-like"/>
</dbReference>
<gene>
    <name evidence="6" type="ORF">SCUD_LOCUS16138</name>
</gene>
<dbReference type="WBParaSite" id="SCUD_0001614101-mRNA-1">
    <property type="protein sequence ID" value="SCUD_0001614101-mRNA-1"/>
    <property type="gene ID" value="SCUD_0001614101"/>
</dbReference>
<name>A0A183KM68_9TREM</name>
<keyword evidence="7" id="KW-1185">Reference proteome</keyword>
<dbReference type="STRING" id="6186.A0A183KM68"/>
<dbReference type="InterPro" id="IPR048741">
    <property type="entry name" value="Pus10-like_C"/>
</dbReference>
<dbReference type="PANTHER" id="PTHR21568:SF0">
    <property type="entry name" value="TRNA PSEUDOURIDINE SYNTHASE PUS10"/>
    <property type="match status" value="1"/>
</dbReference>
<evidence type="ECO:0000256" key="4">
    <source>
        <dbReference type="ARBA" id="ARBA00023235"/>
    </source>
</evidence>
<proteinExistence type="inferred from homology"/>
<protein>
    <recommendedName>
        <fullName evidence="2">tRNA pseudouridine(55) synthase</fullName>
        <ecNumber evidence="2">5.4.99.25</ecNumber>
    </recommendedName>
</protein>
<keyword evidence="3" id="KW-0819">tRNA processing</keyword>